<keyword evidence="6" id="KW-0406">Ion transport</keyword>
<evidence type="ECO:0000256" key="5">
    <source>
        <dbReference type="ARBA" id="ARBA00034769"/>
    </source>
</evidence>
<evidence type="ECO:0000256" key="7">
    <source>
        <dbReference type="SAM" id="MobiDB-lite"/>
    </source>
</evidence>
<dbReference type="InterPro" id="IPR000615">
    <property type="entry name" value="Bestrophin"/>
</dbReference>
<evidence type="ECO:0000256" key="6">
    <source>
        <dbReference type="RuleBase" id="RU363126"/>
    </source>
</evidence>
<comment type="similarity">
    <text evidence="5 6">Belongs to the anion channel-forming bestrophin (TC 1.A.46) family. Calcium-sensitive chloride channel subfamily.</text>
</comment>
<evidence type="ECO:0000313" key="9">
    <source>
        <dbReference type="WBParaSite" id="PSAMB.scaffold10951size3719.g33749.t1"/>
    </source>
</evidence>
<keyword evidence="6" id="KW-1003">Cell membrane</keyword>
<keyword evidence="6" id="KW-0813">Transport</keyword>
<keyword evidence="6" id="KW-0868">Chloride</keyword>
<evidence type="ECO:0000256" key="4">
    <source>
        <dbReference type="ARBA" id="ARBA00023136"/>
    </source>
</evidence>
<reference evidence="9" key="1">
    <citation type="submission" date="2022-11" db="UniProtKB">
        <authorList>
            <consortium name="WormBaseParasite"/>
        </authorList>
    </citation>
    <scope>IDENTIFICATION</scope>
</reference>
<organism evidence="8 9">
    <name type="scientific">Plectus sambesii</name>
    <dbReference type="NCBI Taxonomy" id="2011161"/>
    <lineage>
        <taxon>Eukaryota</taxon>
        <taxon>Metazoa</taxon>
        <taxon>Ecdysozoa</taxon>
        <taxon>Nematoda</taxon>
        <taxon>Chromadorea</taxon>
        <taxon>Plectida</taxon>
        <taxon>Plectina</taxon>
        <taxon>Plectoidea</taxon>
        <taxon>Plectidae</taxon>
        <taxon>Plectus</taxon>
    </lineage>
</organism>
<comment type="function">
    <text evidence="6">Forms chloride channels.</text>
</comment>
<dbReference type="GO" id="GO:0005886">
    <property type="term" value="C:plasma membrane"/>
    <property type="evidence" value="ECO:0007669"/>
    <property type="project" value="UniProtKB-SubCell"/>
</dbReference>
<dbReference type="PANTHER" id="PTHR10736">
    <property type="entry name" value="BESTROPHIN"/>
    <property type="match status" value="1"/>
</dbReference>
<dbReference type="Proteomes" id="UP000887566">
    <property type="component" value="Unplaced"/>
</dbReference>
<dbReference type="AlphaFoldDB" id="A0A914ULZ0"/>
<keyword evidence="6" id="KW-0869">Chloride channel</keyword>
<dbReference type="GO" id="GO:0005254">
    <property type="term" value="F:chloride channel activity"/>
    <property type="evidence" value="ECO:0007669"/>
    <property type="project" value="UniProtKB-KW"/>
</dbReference>
<evidence type="ECO:0000256" key="1">
    <source>
        <dbReference type="ARBA" id="ARBA00004370"/>
    </source>
</evidence>
<keyword evidence="6" id="KW-0407">Ion channel</keyword>
<dbReference type="PANTHER" id="PTHR10736:SF0">
    <property type="entry name" value="BESTROPHIN HOMOLOG"/>
    <property type="match status" value="1"/>
</dbReference>
<keyword evidence="8" id="KW-1185">Reference proteome</keyword>
<dbReference type="GO" id="GO:0034707">
    <property type="term" value="C:chloride channel complex"/>
    <property type="evidence" value="ECO:0007669"/>
    <property type="project" value="UniProtKB-KW"/>
</dbReference>
<keyword evidence="4" id="KW-0472">Membrane</keyword>
<proteinExistence type="inferred from homology"/>
<keyword evidence="3" id="KW-1133">Transmembrane helix</keyword>
<evidence type="ECO:0000256" key="2">
    <source>
        <dbReference type="ARBA" id="ARBA00022692"/>
    </source>
</evidence>
<comment type="subcellular location">
    <subcellularLocation>
        <location evidence="6">Cell membrane</location>
        <topology evidence="6">Multi-pass membrane protein</topology>
    </subcellularLocation>
    <subcellularLocation>
        <location evidence="1">Membrane</location>
    </subcellularLocation>
</comment>
<dbReference type="WBParaSite" id="PSAMB.scaffold10951size3719.g33749.t1">
    <property type="protein sequence ID" value="PSAMB.scaffold10951size3719.g33749.t1"/>
    <property type="gene ID" value="PSAMB.scaffold10951size3719.g33749"/>
</dbReference>
<name>A0A914ULZ0_9BILA</name>
<protein>
    <recommendedName>
        <fullName evidence="6">Bestrophin homolog</fullName>
    </recommendedName>
</protein>
<evidence type="ECO:0000313" key="8">
    <source>
        <dbReference type="Proteomes" id="UP000887566"/>
    </source>
</evidence>
<accession>A0A914ULZ0</accession>
<dbReference type="InterPro" id="IPR021134">
    <property type="entry name" value="Bestrophin-like"/>
</dbReference>
<sequence>IDLYVPVVTIVQFTFYIGWMKVAEALVNPFGEDDDDFEVNWLLDRNLQVGLQIVDNVASEKRPPLEKDFFWEDQYPEPLYSEEAAHAHVHPQVGSATEMPFHIDHDITMVHRVHEEGEDEPPMTPRSARSQRPQVVVRCLSTSSNQENEKHTTNEGIFHKHFHLNSTQGEKISGNTTVPSSLDVNNVENGHVLATSSTRRASHVSSNASVLNELLAEKLNEGFTVDMDDDLSSPNEKKHNNQPHFKWA</sequence>
<dbReference type="Pfam" id="PF01062">
    <property type="entry name" value="Bestrophin"/>
    <property type="match status" value="1"/>
</dbReference>
<evidence type="ECO:0000256" key="3">
    <source>
        <dbReference type="ARBA" id="ARBA00022989"/>
    </source>
</evidence>
<feature type="region of interest" description="Disordered" evidence="7">
    <location>
        <begin position="226"/>
        <end position="248"/>
    </location>
</feature>
<keyword evidence="2" id="KW-0812">Transmembrane</keyword>